<dbReference type="EMBL" id="HACA01023680">
    <property type="protein sequence ID" value="CDW41041.1"/>
    <property type="molecule type" value="Transcribed_RNA"/>
</dbReference>
<evidence type="ECO:0000313" key="2">
    <source>
        <dbReference type="EMBL" id="CDW41041.1"/>
    </source>
</evidence>
<keyword evidence="1" id="KW-0472">Membrane</keyword>
<proteinExistence type="predicted"/>
<sequence>MHIGREKQRNPKNTSRSQMLFVMDCLWVGIYIISYLWPVNTTA</sequence>
<keyword evidence="1" id="KW-1133">Transmembrane helix</keyword>
<name>A0A0K2UTK4_LEPSM</name>
<protein>
    <submittedName>
        <fullName evidence="2">Uncharacterized protein</fullName>
    </submittedName>
</protein>
<feature type="transmembrane region" description="Helical" evidence="1">
    <location>
        <begin position="20"/>
        <end position="37"/>
    </location>
</feature>
<organism evidence="2">
    <name type="scientific">Lepeophtheirus salmonis</name>
    <name type="common">Salmon louse</name>
    <name type="synonym">Caligus salmonis</name>
    <dbReference type="NCBI Taxonomy" id="72036"/>
    <lineage>
        <taxon>Eukaryota</taxon>
        <taxon>Metazoa</taxon>
        <taxon>Ecdysozoa</taxon>
        <taxon>Arthropoda</taxon>
        <taxon>Crustacea</taxon>
        <taxon>Multicrustacea</taxon>
        <taxon>Hexanauplia</taxon>
        <taxon>Copepoda</taxon>
        <taxon>Siphonostomatoida</taxon>
        <taxon>Caligidae</taxon>
        <taxon>Lepeophtheirus</taxon>
    </lineage>
</organism>
<accession>A0A0K2UTK4</accession>
<dbReference type="AlphaFoldDB" id="A0A0K2UTK4"/>
<keyword evidence="1" id="KW-0812">Transmembrane</keyword>
<reference evidence="2" key="1">
    <citation type="submission" date="2014-05" db="EMBL/GenBank/DDBJ databases">
        <authorList>
            <person name="Chronopoulou M."/>
        </authorList>
    </citation>
    <scope>NUCLEOTIDE SEQUENCE</scope>
    <source>
        <tissue evidence="2">Whole organism</tissue>
    </source>
</reference>
<evidence type="ECO:0000256" key="1">
    <source>
        <dbReference type="SAM" id="Phobius"/>
    </source>
</evidence>